<evidence type="ECO:0000256" key="1">
    <source>
        <dbReference type="PROSITE-ProRule" id="PRU00076"/>
    </source>
</evidence>
<keyword evidence="1" id="KW-1015">Disulfide bond</keyword>
<keyword evidence="5" id="KW-1185">Reference proteome</keyword>
<comment type="caution">
    <text evidence="1">Lacks conserved residue(s) required for the propagation of feature annotation.</text>
</comment>
<evidence type="ECO:0000313" key="5">
    <source>
        <dbReference type="Proteomes" id="UP001195483"/>
    </source>
</evidence>
<accession>A0AAE0TKM3</accession>
<feature type="domain" description="EGF-like" evidence="3">
    <location>
        <begin position="49"/>
        <end position="87"/>
    </location>
</feature>
<dbReference type="Pfam" id="PF00008">
    <property type="entry name" value="EGF"/>
    <property type="match status" value="1"/>
</dbReference>
<evidence type="ECO:0000313" key="4">
    <source>
        <dbReference type="EMBL" id="KAK3611981.1"/>
    </source>
</evidence>
<proteinExistence type="predicted"/>
<reference evidence="4" key="2">
    <citation type="journal article" date="2021" name="Genome Biol. Evol.">
        <title>Developing a high-quality reference genome for a parasitic bivalve with doubly uniparental inheritance (Bivalvia: Unionida).</title>
        <authorList>
            <person name="Smith C.H."/>
        </authorList>
    </citation>
    <scope>NUCLEOTIDE SEQUENCE</scope>
    <source>
        <strain evidence="4">CHS0354</strain>
        <tissue evidence="4">Mantle</tissue>
    </source>
</reference>
<sequence length="220" mass="23989">MESSYKYAFMCCLLITSANTIPVRPKRSLLPDRISKLNINTVNNKDQVIILTCKDLNLCRNGGTCHMAFYQEMRCICPNGFTGRMCESECENMTTTSSSSSSSSSTTTTTTTTTITTTTMVNFTAQTLTSIKVSPIFPNTNVNHIMGSSDTNPGKVTTVINKGFGNVKNLVLVTESNVIDNSIKQSTGYSGKASTWDLNTSKLQGTKPTPETSINFIRAR</sequence>
<evidence type="ECO:0000259" key="3">
    <source>
        <dbReference type="PROSITE" id="PS50026"/>
    </source>
</evidence>
<comment type="caution">
    <text evidence="4">The sequence shown here is derived from an EMBL/GenBank/DDBJ whole genome shotgun (WGS) entry which is preliminary data.</text>
</comment>
<organism evidence="4 5">
    <name type="scientific">Potamilus streckersoni</name>
    <dbReference type="NCBI Taxonomy" id="2493646"/>
    <lineage>
        <taxon>Eukaryota</taxon>
        <taxon>Metazoa</taxon>
        <taxon>Spiralia</taxon>
        <taxon>Lophotrochozoa</taxon>
        <taxon>Mollusca</taxon>
        <taxon>Bivalvia</taxon>
        <taxon>Autobranchia</taxon>
        <taxon>Heteroconchia</taxon>
        <taxon>Palaeoheterodonta</taxon>
        <taxon>Unionida</taxon>
        <taxon>Unionoidea</taxon>
        <taxon>Unionidae</taxon>
        <taxon>Ambleminae</taxon>
        <taxon>Lampsilini</taxon>
        <taxon>Potamilus</taxon>
    </lineage>
</organism>
<keyword evidence="1" id="KW-0245">EGF-like domain</keyword>
<gene>
    <name evidence="4" type="ORF">CHS0354_011640</name>
</gene>
<dbReference type="PROSITE" id="PS00022">
    <property type="entry name" value="EGF_1"/>
    <property type="match status" value="1"/>
</dbReference>
<dbReference type="Gene3D" id="2.10.25.10">
    <property type="entry name" value="Laminin"/>
    <property type="match status" value="1"/>
</dbReference>
<protein>
    <recommendedName>
        <fullName evidence="3">EGF-like domain-containing protein</fullName>
    </recommendedName>
</protein>
<evidence type="ECO:0000256" key="2">
    <source>
        <dbReference type="SAM" id="MobiDB-lite"/>
    </source>
</evidence>
<dbReference type="EMBL" id="JAEAOA010000712">
    <property type="protein sequence ID" value="KAK3611981.1"/>
    <property type="molecule type" value="Genomic_DNA"/>
</dbReference>
<feature type="region of interest" description="Disordered" evidence="2">
    <location>
        <begin position="199"/>
        <end position="220"/>
    </location>
</feature>
<dbReference type="AlphaFoldDB" id="A0AAE0TKM3"/>
<dbReference type="InterPro" id="IPR000742">
    <property type="entry name" value="EGF"/>
</dbReference>
<dbReference type="SUPFAM" id="SSF57196">
    <property type="entry name" value="EGF/Laminin"/>
    <property type="match status" value="1"/>
</dbReference>
<name>A0AAE0TKM3_9BIVA</name>
<dbReference type="PROSITE" id="PS50026">
    <property type="entry name" value="EGF_3"/>
    <property type="match status" value="1"/>
</dbReference>
<feature type="disulfide bond" evidence="1">
    <location>
        <begin position="77"/>
        <end position="86"/>
    </location>
</feature>
<dbReference type="CDD" id="cd00054">
    <property type="entry name" value="EGF_CA"/>
    <property type="match status" value="1"/>
</dbReference>
<dbReference type="Proteomes" id="UP001195483">
    <property type="component" value="Unassembled WGS sequence"/>
</dbReference>
<dbReference type="SMART" id="SM00181">
    <property type="entry name" value="EGF"/>
    <property type="match status" value="1"/>
</dbReference>
<reference evidence="4" key="3">
    <citation type="submission" date="2023-05" db="EMBL/GenBank/DDBJ databases">
        <authorList>
            <person name="Smith C.H."/>
        </authorList>
    </citation>
    <scope>NUCLEOTIDE SEQUENCE</scope>
    <source>
        <strain evidence="4">CHS0354</strain>
        <tissue evidence="4">Mantle</tissue>
    </source>
</reference>
<reference evidence="4" key="1">
    <citation type="journal article" date="2021" name="Genome Biol. Evol.">
        <title>A High-Quality Reference Genome for a Parasitic Bivalve with Doubly Uniparental Inheritance (Bivalvia: Unionida).</title>
        <authorList>
            <person name="Smith C.H."/>
        </authorList>
    </citation>
    <scope>NUCLEOTIDE SEQUENCE</scope>
    <source>
        <strain evidence="4">CHS0354</strain>
    </source>
</reference>